<accession>A0A101IPR9</accession>
<comment type="caution">
    <text evidence="1">The sequence shown here is derived from an EMBL/GenBank/DDBJ whole genome shotgun (WGS) entry which is preliminary data.</text>
</comment>
<dbReference type="InterPro" id="IPR008964">
    <property type="entry name" value="Invasin/intimin_cell_adhesion"/>
</dbReference>
<protein>
    <submittedName>
        <fullName evidence="1">von Willebrand factor, type A</fullName>
    </submittedName>
</protein>
<dbReference type="EMBL" id="LGHE01000276">
    <property type="protein sequence ID" value="KUK99140.1"/>
    <property type="molecule type" value="Genomic_DNA"/>
</dbReference>
<gene>
    <name evidence="1" type="ORF">XE10_1882</name>
</gene>
<sequence length="246" mass="25408">MCAYIVVAGLLLLVAPAGALVPDTVEIETSTEWLTAGSSETAIITVQVSDSATGNTGFWGAAVEFAVDSAFGSITPAVATTDATGMATAVFTPATTSGTATIAVTVSYEDGETGMVQTKTFEQPIDHAAPYRIANTWYSPEVTVGETTEIAVRMVDRYGNPVDNRRVTETMGFVVGSPSGNAALDGADVAVDAAGNATVTLRVDTLPGENIVLVSPPEPLPDRYLTIIGMTGGEPCMIEVDVQPGR</sequence>
<name>A0A101IPR9_9EURY</name>
<dbReference type="InterPro" id="IPR013783">
    <property type="entry name" value="Ig-like_fold"/>
</dbReference>
<dbReference type="SUPFAM" id="SSF49373">
    <property type="entry name" value="Invasin/intimin cell-adhesion fragments"/>
    <property type="match status" value="1"/>
</dbReference>
<reference evidence="2" key="1">
    <citation type="journal article" date="2015" name="MBio">
        <title>Genome-Resolved Metagenomic Analysis Reveals Roles for Candidate Phyla and Other Microbial Community Members in Biogeochemical Transformations in Oil Reservoirs.</title>
        <authorList>
            <person name="Hu P."/>
            <person name="Tom L."/>
            <person name="Singh A."/>
            <person name="Thomas B.C."/>
            <person name="Baker B.J."/>
            <person name="Piceno Y.M."/>
            <person name="Andersen G.L."/>
            <person name="Banfield J.F."/>
        </authorList>
    </citation>
    <scope>NUCLEOTIDE SEQUENCE [LARGE SCALE GENOMIC DNA]</scope>
</reference>
<dbReference type="Proteomes" id="UP000054598">
    <property type="component" value="Unassembled WGS sequence"/>
</dbReference>
<proteinExistence type="predicted"/>
<evidence type="ECO:0000313" key="1">
    <source>
        <dbReference type="EMBL" id="KUK99140.1"/>
    </source>
</evidence>
<dbReference type="AlphaFoldDB" id="A0A101IPR9"/>
<evidence type="ECO:0000313" key="2">
    <source>
        <dbReference type="Proteomes" id="UP000054598"/>
    </source>
</evidence>
<dbReference type="Gene3D" id="2.60.40.10">
    <property type="entry name" value="Immunoglobulins"/>
    <property type="match status" value="2"/>
</dbReference>
<organism evidence="1 2">
    <name type="scientific">Methanoculleus marisnigri</name>
    <dbReference type="NCBI Taxonomy" id="2198"/>
    <lineage>
        <taxon>Archaea</taxon>
        <taxon>Methanobacteriati</taxon>
        <taxon>Methanobacteriota</taxon>
        <taxon>Stenosarchaea group</taxon>
        <taxon>Methanomicrobia</taxon>
        <taxon>Methanomicrobiales</taxon>
        <taxon>Methanomicrobiaceae</taxon>
        <taxon>Methanoculleus</taxon>
    </lineage>
</organism>
<dbReference type="PATRIC" id="fig|2198.3.peg.1991"/>